<evidence type="ECO:0000313" key="5">
    <source>
        <dbReference type="Proteomes" id="UP001431963"/>
    </source>
</evidence>
<keyword evidence="5" id="KW-1185">Reference proteome</keyword>
<dbReference type="EMBL" id="JBALHR010000008">
    <property type="protein sequence ID" value="MEH7829260.1"/>
    <property type="molecule type" value="Genomic_DNA"/>
</dbReference>
<feature type="transmembrane region" description="Helical" evidence="1">
    <location>
        <begin position="51"/>
        <end position="73"/>
    </location>
</feature>
<evidence type="ECO:0000313" key="4">
    <source>
        <dbReference type="EMBL" id="MEH7829260.1"/>
    </source>
</evidence>
<sequence length="291" mass="33435">MTNQKLEYPALYTSADDASARAQKGFLWTIRAEYFLLLLVSLSLANKDVFLHSRLTVTLLLVILAGLFVYKVVKKLDQDWYRCRALAESVKTLTWRFCMRAHPFVDAEKIALPKAAFRNQLRGILQSNQAIAQELITPEAEQVTASMLQVRALGLQERIAYYTENRVDDQRRWYAKKSVWNRRMLRVWVVITIVIYLAAALSLYADELGYGWFSRFFDPLIVLVTSVLGWIQMKRHSELTASYNLAAHEIGIIKGNAEAVNTESEFSDFVNEAELAFSREHTQWVARKDAS</sequence>
<dbReference type="RefSeq" id="WP_335424117.1">
    <property type="nucleotide sequence ID" value="NZ_JBALHR010000008.1"/>
</dbReference>
<feature type="domain" description="SMODS and SLOG-associating 2TM effector" evidence="3">
    <location>
        <begin position="9"/>
        <end position="158"/>
    </location>
</feature>
<dbReference type="InterPro" id="IPR040884">
    <property type="entry name" value="SLATT_1"/>
</dbReference>
<keyword evidence="1" id="KW-0812">Transmembrane</keyword>
<accession>A0ABU8BX31</accession>
<dbReference type="Pfam" id="PF18181">
    <property type="entry name" value="SLATT_1"/>
    <property type="match status" value="1"/>
</dbReference>
<dbReference type="Pfam" id="PF18184">
    <property type="entry name" value="SLATT_3"/>
    <property type="match status" value="1"/>
</dbReference>
<reference evidence="4" key="1">
    <citation type="submission" date="2024-02" db="EMBL/GenBank/DDBJ databases">
        <title>Genome sequences of strain Gemmobacter sp. JM10B15.</title>
        <authorList>
            <person name="Zhang M."/>
        </authorList>
    </citation>
    <scope>NUCLEOTIDE SEQUENCE</scope>
    <source>
        <strain evidence="4">JM10B15</strain>
    </source>
</reference>
<evidence type="ECO:0000259" key="2">
    <source>
        <dbReference type="Pfam" id="PF18181"/>
    </source>
</evidence>
<dbReference type="NCBIfam" id="NF033634">
    <property type="entry name" value="SLATT_1"/>
    <property type="match status" value="1"/>
</dbReference>
<protein>
    <submittedName>
        <fullName evidence="4">DUF4231 domain-containing protein</fullName>
    </submittedName>
</protein>
<dbReference type="InterPro" id="IPR041116">
    <property type="entry name" value="SLATT_3"/>
</dbReference>
<organism evidence="4 5">
    <name type="scientific">Gemmobacter denitrificans</name>
    <dbReference type="NCBI Taxonomy" id="3123040"/>
    <lineage>
        <taxon>Bacteria</taxon>
        <taxon>Pseudomonadati</taxon>
        <taxon>Pseudomonadota</taxon>
        <taxon>Alphaproteobacteria</taxon>
        <taxon>Rhodobacterales</taxon>
        <taxon>Paracoccaceae</taxon>
        <taxon>Gemmobacter</taxon>
    </lineage>
</organism>
<name>A0ABU8BX31_9RHOB</name>
<evidence type="ECO:0000259" key="3">
    <source>
        <dbReference type="Pfam" id="PF18184"/>
    </source>
</evidence>
<gene>
    <name evidence="4" type="ORF">V6590_13980</name>
</gene>
<feature type="transmembrane region" description="Helical" evidence="1">
    <location>
        <begin position="210"/>
        <end position="231"/>
    </location>
</feature>
<feature type="domain" description="SMODS and SLOG-associating 2TM effector" evidence="2">
    <location>
        <begin position="162"/>
        <end position="284"/>
    </location>
</feature>
<keyword evidence="1" id="KW-0472">Membrane</keyword>
<dbReference type="NCBIfam" id="NF033610">
    <property type="entry name" value="SLATT_3"/>
    <property type="match status" value="1"/>
</dbReference>
<keyword evidence="1" id="KW-1133">Transmembrane helix</keyword>
<proteinExistence type="predicted"/>
<evidence type="ECO:0000256" key="1">
    <source>
        <dbReference type="SAM" id="Phobius"/>
    </source>
</evidence>
<comment type="caution">
    <text evidence="4">The sequence shown here is derived from an EMBL/GenBank/DDBJ whole genome shotgun (WGS) entry which is preliminary data.</text>
</comment>
<feature type="transmembrane region" description="Helical" evidence="1">
    <location>
        <begin position="185"/>
        <end position="204"/>
    </location>
</feature>
<dbReference type="Proteomes" id="UP001431963">
    <property type="component" value="Unassembled WGS sequence"/>
</dbReference>